<feature type="transmembrane region" description="Helical" evidence="10">
    <location>
        <begin position="92"/>
        <end position="114"/>
    </location>
</feature>
<evidence type="ECO:0000256" key="7">
    <source>
        <dbReference type="ARBA" id="ARBA00035120"/>
    </source>
</evidence>
<name>A0A2N0ZI73_9BACI</name>
<accession>A0A2N0ZI73</accession>
<feature type="binding site" evidence="10">
    <location>
        <position position="70"/>
    </location>
    <ligand>
        <name>Na(+)</name>
        <dbReference type="ChEBI" id="CHEBI:29101"/>
        <note>structural</note>
    </ligand>
</feature>
<dbReference type="Proteomes" id="UP000233343">
    <property type="component" value="Unassembled WGS sequence"/>
</dbReference>
<feature type="binding site" evidence="10">
    <location>
        <position position="73"/>
    </location>
    <ligand>
        <name>Na(+)</name>
        <dbReference type="ChEBI" id="CHEBI:29101"/>
        <note>structural</note>
    </ligand>
</feature>
<comment type="activity regulation">
    <text evidence="10">Na(+) is not transported, but it plays an essential structural role and its presence is essential for fluoride channel function.</text>
</comment>
<comment type="caution">
    <text evidence="11">The sequence shown here is derived from an EMBL/GenBank/DDBJ whole genome shotgun (WGS) entry which is preliminary data.</text>
</comment>
<keyword evidence="12" id="KW-1185">Reference proteome</keyword>
<evidence type="ECO:0000256" key="1">
    <source>
        <dbReference type="ARBA" id="ARBA00004651"/>
    </source>
</evidence>
<keyword evidence="10" id="KW-0813">Transport</keyword>
<evidence type="ECO:0000313" key="12">
    <source>
        <dbReference type="Proteomes" id="UP000233343"/>
    </source>
</evidence>
<evidence type="ECO:0000256" key="8">
    <source>
        <dbReference type="ARBA" id="ARBA00035585"/>
    </source>
</evidence>
<comment type="subcellular location">
    <subcellularLocation>
        <location evidence="1 10">Cell membrane</location>
        <topology evidence="1 10">Multi-pass membrane protein</topology>
    </subcellularLocation>
</comment>
<evidence type="ECO:0000256" key="10">
    <source>
        <dbReference type="HAMAP-Rule" id="MF_00454"/>
    </source>
</evidence>
<dbReference type="EMBL" id="PISD01000019">
    <property type="protein sequence ID" value="PKG29191.1"/>
    <property type="molecule type" value="Genomic_DNA"/>
</dbReference>
<dbReference type="AlphaFoldDB" id="A0A2N0ZI73"/>
<keyword evidence="3 10" id="KW-0812">Transmembrane</keyword>
<keyword evidence="2 10" id="KW-1003">Cell membrane</keyword>
<dbReference type="GO" id="GO:0140114">
    <property type="term" value="P:cellular detoxification of fluoride"/>
    <property type="evidence" value="ECO:0007669"/>
    <property type="project" value="UniProtKB-UniRule"/>
</dbReference>
<protein>
    <recommendedName>
        <fullName evidence="10">Fluoride-specific ion channel FluC</fullName>
    </recommendedName>
</protein>
<keyword evidence="10" id="KW-0915">Sodium</keyword>
<evidence type="ECO:0000256" key="9">
    <source>
        <dbReference type="ARBA" id="ARBA00049940"/>
    </source>
</evidence>
<reference evidence="11 12" key="1">
    <citation type="journal article" date="2010" name="Int. J. Syst. Evol. Microbiol.">
        <title>Bacillus horneckiae sp. nov., isolated from a spacecraft-assembly clean room.</title>
        <authorList>
            <person name="Vaishampayan P."/>
            <person name="Probst A."/>
            <person name="Krishnamurthi S."/>
            <person name="Ghosh S."/>
            <person name="Osman S."/>
            <person name="McDowall A."/>
            <person name="Ruckmani A."/>
            <person name="Mayilraj S."/>
            <person name="Venkateswaran K."/>
        </authorList>
    </citation>
    <scope>NUCLEOTIDE SEQUENCE [LARGE SCALE GENOMIC DNA]</scope>
    <source>
        <strain evidence="12">1PO1SC</strain>
    </source>
</reference>
<organism evidence="11 12">
    <name type="scientific">Cytobacillus horneckiae</name>
    <dbReference type="NCBI Taxonomy" id="549687"/>
    <lineage>
        <taxon>Bacteria</taxon>
        <taxon>Bacillati</taxon>
        <taxon>Bacillota</taxon>
        <taxon>Bacilli</taxon>
        <taxon>Bacillales</taxon>
        <taxon>Bacillaceae</taxon>
        <taxon>Cytobacillus</taxon>
    </lineage>
</organism>
<dbReference type="Pfam" id="PF02537">
    <property type="entry name" value="CRCB"/>
    <property type="match status" value="1"/>
</dbReference>
<dbReference type="PANTHER" id="PTHR28259:SF1">
    <property type="entry name" value="FLUORIDE EXPORT PROTEIN 1-RELATED"/>
    <property type="match status" value="1"/>
</dbReference>
<keyword evidence="6 10" id="KW-0407">Ion channel</keyword>
<keyword evidence="4 10" id="KW-1133">Transmembrane helix</keyword>
<evidence type="ECO:0000256" key="4">
    <source>
        <dbReference type="ARBA" id="ARBA00022989"/>
    </source>
</evidence>
<dbReference type="InterPro" id="IPR003691">
    <property type="entry name" value="FluC"/>
</dbReference>
<dbReference type="GO" id="GO:0005886">
    <property type="term" value="C:plasma membrane"/>
    <property type="evidence" value="ECO:0007669"/>
    <property type="project" value="UniProtKB-SubCell"/>
</dbReference>
<feature type="transmembrane region" description="Helical" evidence="10">
    <location>
        <begin position="6"/>
        <end position="21"/>
    </location>
</feature>
<keyword evidence="10" id="KW-0479">Metal-binding</keyword>
<gene>
    <name evidence="10 11" type="primary">crcB</name>
    <name evidence="10" type="synonym">fluC</name>
    <name evidence="11" type="ORF">CWS20_10200</name>
</gene>
<evidence type="ECO:0000256" key="6">
    <source>
        <dbReference type="ARBA" id="ARBA00023303"/>
    </source>
</evidence>
<dbReference type="NCBIfam" id="TIGR00494">
    <property type="entry name" value="crcB"/>
    <property type="match status" value="1"/>
</dbReference>
<dbReference type="RefSeq" id="WP_066201669.1">
    <property type="nucleotide sequence ID" value="NZ_JAFDQP010000004.1"/>
</dbReference>
<dbReference type="GO" id="GO:0046872">
    <property type="term" value="F:metal ion binding"/>
    <property type="evidence" value="ECO:0007669"/>
    <property type="project" value="UniProtKB-KW"/>
</dbReference>
<feature type="transmembrane region" description="Helical" evidence="10">
    <location>
        <begin position="33"/>
        <end position="54"/>
    </location>
</feature>
<sequence>MIQLVSIALGGFCGAIIRYMATSFIQNKFNSQFPIGTLSVNLLGSFLLGALLSLDVSKNIYVLLGIGFLGSFTTFSTFVVEVMQQWLTRNKLIAAIYLAVTYIGGLLCAVLGYML</sequence>
<dbReference type="PANTHER" id="PTHR28259">
    <property type="entry name" value="FLUORIDE EXPORT PROTEIN 1-RELATED"/>
    <property type="match status" value="1"/>
</dbReference>
<keyword evidence="10" id="KW-0406">Ion transport</keyword>
<proteinExistence type="inferred from homology"/>
<keyword evidence="5 10" id="KW-0472">Membrane</keyword>
<evidence type="ECO:0000256" key="3">
    <source>
        <dbReference type="ARBA" id="ARBA00022692"/>
    </source>
</evidence>
<comment type="catalytic activity">
    <reaction evidence="8">
        <text>fluoride(in) = fluoride(out)</text>
        <dbReference type="Rhea" id="RHEA:76159"/>
        <dbReference type="ChEBI" id="CHEBI:17051"/>
    </reaction>
    <physiologicalReaction direction="left-to-right" evidence="8">
        <dbReference type="Rhea" id="RHEA:76160"/>
    </physiologicalReaction>
</comment>
<comment type="similarity">
    <text evidence="7 10">Belongs to the fluoride channel Fluc/FEX (TC 1.A.43) family.</text>
</comment>
<evidence type="ECO:0000313" key="11">
    <source>
        <dbReference type="EMBL" id="PKG29191.1"/>
    </source>
</evidence>
<evidence type="ECO:0000256" key="5">
    <source>
        <dbReference type="ARBA" id="ARBA00023136"/>
    </source>
</evidence>
<dbReference type="HAMAP" id="MF_00454">
    <property type="entry name" value="FluC"/>
    <property type="match status" value="1"/>
</dbReference>
<dbReference type="GO" id="GO:0062054">
    <property type="term" value="F:fluoride channel activity"/>
    <property type="evidence" value="ECO:0007669"/>
    <property type="project" value="UniProtKB-UniRule"/>
</dbReference>
<evidence type="ECO:0000256" key="2">
    <source>
        <dbReference type="ARBA" id="ARBA00022475"/>
    </source>
</evidence>
<feature type="transmembrane region" description="Helical" evidence="10">
    <location>
        <begin position="60"/>
        <end position="80"/>
    </location>
</feature>
<comment type="function">
    <text evidence="9 10">Fluoride-specific ion channel. Important for reducing fluoride concentration in the cell, thus reducing its toxicity.</text>
</comment>